<gene>
    <name evidence="14" type="ORF">HMPREF9623_01877</name>
</gene>
<evidence type="ECO:0000256" key="3">
    <source>
        <dbReference type="ARBA" id="ARBA00022475"/>
    </source>
</evidence>
<feature type="domain" description="CNNM transmembrane" evidence="13">
    <location>
        <begin position="1"/>
        <end position="200"/>
    </location>
</feature>
<reference evidence="14 15" key="1">
    <citation type="submission" date="2011-10" db="EMBL/GenBank/DDBJ databases">
        <title>The Genome Sequence of Lachnospiraceae bacterium ACC2.</title>
        <authorList>
            <consortium name="The Broad Institute Genome Sequencing Platform"/>
            <person name="Earl A."/>
            <person name="Ward D."/>
            <person name="Feldgarden M."/>
            <person name="Gevers D."/>
            <person name="Sizova M."/>
            <person name="Hazen A."/>
            <person name="Epstein S."/>
            <person name="Young S.K."/>
            <person name="Zeng Q."/>
            <person name="Gargeya S."/>
            <person name="Fitzgerald M."/>
            <person name="Haas B."/>
            <person name="Abouelleil A."/>
            <person name="Alvarado L."/>
            <person name="Arachchi H.M."/>
            <person name="Berlin A."/>
            <person name="Brown A."/>
            <person name="Chapman S.B."/>
            <person name="Chen Z."/>
            <person name="Dunbar C."/>
            <person name="Freedman E."/>
            <person name="Gearin G."/>
            <person name="Goldberg J."/>
            <person name="Griggs A."/>
            <person name="Gujja S."/>
            <person name="Heiman D."/>
            <person name="Howarth C."/>
            <person name="Larson L."/>
            <person name="Lui A."/>
            <person name="MacDonald P.J.P."/>
            <person name="Montmayeur A."/>
            <person name="Murphy C."/>
            <person name="Neiman D."/>
            <person name="Pearson M."/>
            <person name="Priest M."/>
            <person name="Roberts A."/>
            <person name="Saif S."/>
            <person name="Shea T."/>
            <person name="Shenoy N."/>
            <person name="Sisk P."/>
            <person name="Stolte C."/>
            <person name="Sykes S."/>
            <person name="Wortman J."/>
            <person name="Nusbaum C."/>
            <person name="Birren B."/>
        </authorList>
    </citation>
    <scope>NUCLEOTIDE SEQUENCE [LARGE SCALE GENOMIC DNA]</scope>
    <source>
        <strain evidence="14 15">ACC2</strain>
    </source>
</reference>
<dbReference type="InterPro" id="IPR046342">
    <property type="entry name" value="CBS_dom_sf"/>
</dbReference>
<dbReference type="GeneID" id="86941595"/>
<dbReference type="Pfam" id="PF03471">
    <property type="entry name" value="CorC_HlyC"/>
    <property type="match status" value="1"/>
</dbReference>
<dbReference type="RefSeq" id="WP_009533695.1">
    <property type="nucleotide sequence ID" value="NZ_JH590864.1"/>
</dbReference>
<comment type="similarity">
    <text evidence="2">Belongs to the UPF0053 family.</text>
</comment>
<keyword evidence="5" id="KW-0677">Repeat</keyword>
<evidence type="ECO:0000256" key="6">
    <source>
        <dbReference type="ARBA" id="ARBA00022989"/>
    </source>
</evidence>
<feature type="transmembrane region" description="Helical" evidence="11">
    <location>
        <begin position="98"/>
        <end position="118"/>
    </location>
</feature>
<dbReference type="CDD" id="cd04590">
    <property type="entry name" value="CBS_pair_CorC_HlyC_assoc"/>
    <property type="match status" value="1"/>
</dbReference>
<evidence type="ECO:0000313" key="14">
    <source>
        <dbReference type="EMBL" id="EHO15966.1"/>
    </source>
</evidence>
<dbReference type="EMBL" id="AGEL01000014">
    <property type="protein sequence ID" value="EHO15966.1"/>
    <property type="molecule type" value="Genomic_DNA"/>
</dbReference>
<evidence type="ECO:0000256" key="1">
    <source>
        <dbReference type="ARBA" id="ARBA00004651"/>
    </source>
</evidence>
<dbReference type="PANTHER" id="PTHR22777:SF32">
    <property type="entry name" value="UPF0053 INNER MEMBRANE PROTEIN YFJD"/>
    <property type="match status" value="1"/>
</dbReference>
<dbReference type="InterPro" id="IPR000644">
    <property type="entry name" value="CBS_dom"/>
</dbReference>
<comment type="caution">
    <text evidence="14">The sequence shown here is derived from an EMBL/GenBank/DDBJ whole genome shotgun (WGS) entry which is preliminary data.</text>
</comment>
<keyword evidence="4 10" id="KW-0812">Transmembrane</keyword>
<dbReference type="SUPFAM" id="SSF54631">
    <property type="entry name" value="CBS-domain pair"/>
    <property type="match status" value="1"/>
</dbReference>
<dbReference type="GO" id="GO:0005886">
    <property type="term" value="C:plasma membrane"/>
    <property type="evidence" value="ECO:0007669"/>
    <property type="project" value="UniProtKB-SubCell"/>
</dbReference>
<dbReference type="Proteomes" id="UP000018466">
    <property type="component" value="Unassembled WGS sequence"/>
</dbReference>
<feature type="domain" description="CBS" evidence="12">
    <location>
        <begin position="289"/>
        <end position="346"/>
    </location>
</feature>
<evidence type="ECO:0000256" key="11">
    <source>
        <dbReference type="SAM" id="Phobius"/>
    </source>
</evidence>
<organism evidence="14 15">
    <name type="scientific">Stomatobaculum longum</name>
    <dbReference type="NCBI Taxonomy" id="796942"/>
    <lineage>
        <taxon>Bacteria</taxon>
        <taxon>Bacillati</taxon>
        <taxon>Bacillota</taxon>
        <taxon>Clostridia</taxon>
        <taxon>Lachnospirales</taxon>
        <taxon>Lachnospiraceae</taxon>
        <taxon>Stomatobaculum</taxon>
    </lineage>
</organism>
<dbReference type="InterPro" id="IPR005170">
    <property type="entry name" value="Transptr-assoc_dom"/>
</dbReference>
<evidence type="ECO:0000256" key="2">
    <source>
        <dbReference type="ARBA" id="ARBA00006337"/>
    </source>
</evidence>
<dbReference type="Gene3D" id="3.30.465.10">
    <property type="match status" value="1"/>
</dbReference>
<sequence>MDSLLPSLIGFLLALVLCNAGFSFGAALQNLSEKELAAALEAGDKRAGELLRQKERPGRFVRSLQLLTVLLGFLVGGVCLLPLTALLAKAAFRSGLPAARAVSAVPVYGLATILFAAFGTVLPKRLAERDPEKTARRALRLVHIFMAVLFVPEWIVRNLVNVVLRLCGINPEKSGENVTEEDIMSMVNEGHEQGVVESDEAKMITNIFRLNDKTAEDIMTQRKRVIALDAEMKLSDAVAFLLQENVHSRFPVYKEDIDHIIGILHLRDAISFAQTPSRRNKMLSELPGLLRDAHFVPDTRAVDVLFREMQYRKLQMVIVVDEYGQTDGVVSMEDILEEIVGNIADEYDRDEEEIRALPDGSWIMHGFTRLSDAEEASGIPFTEEELEDFDTLNGFLIAKLDHFPEDNERASIQAHGYLFQILKAENRMIKTVKVEWQED</sequence>
<evidence type="ECO:0000259" key="13">
    <source>
        <dbReference type="PROSITE" id="PS51846"/>
    </source>
</evidence>
<keyword evidence="7 9" id="KW-0129">CBS domain</keyword>
<protein>
    <recommendedName>
        <fullName evidence="16">HlyC/CorC family transporter</fullName>
    </recommendedName>
</protein>
<dbReference type="PANTHER" id="PTHR22777">
    <property type="entry name" value="HEMOLYSIN-RELATED"/>
    <property type="match status" value="1"/>
</dbReference>
<dbReference type="SUPFAM" id="SSF56176">
    <property type="entry name" value="FAD-binding/transporter-associated domain-like"/>
    <property type="match status" value="1"/>
</dbReference>
<name>A0AA37DFT6_9FIRM</name>
<keyword evidence="3" id="KW-1003">Cell membrane</keyword>
<dbReference type="SMART" id="SM01091">
    <property type="entry name" value="CorC_HlyC"/>
    <property type="match status" value="1"/>
</dbReference>
<evidence type="ECO:0000259" key="12">
    <source>
        <dbReference type="PROSITE" id="PS51371"/>
    </source>
</evidence>
<dbReference type="InterPro" id="IPR002550">
    <property type="entry name" value="CNNM"/>
</dbReference>
<dbReference type="Pfam" id="PF00571">
    <property type="entry name" value="CBS"/>
    <property type="match status" value="2"/>
</dbReference>
<dbReference type="AlphaFoldDB" id="A0AA37DFT6"/>
<evidence type="ECO:0000313" key="15">
    <source>
        <dbReference type="Proteomes" id="UP000018466"/>
    </source>
</evidence>
<evidence type="ECO:0000256" key="9">
    <source>
        <dbReference type="PROSITE-ProRule" id="PRU00703"/>
    </source>
</evidence>
<dbReference type="InterPro" id="IPR044751">
    <property type="entry name" value="Ion_transp-like_CBS"/>
</dbReference>
<proteinExistence type="inferred from homology"/>
<feature type="transmembrane region" description="Helical" evidence="11">
    <location>
        <begin position="138"/>
        <end position="156"/>
    </location>
</feature>
<evidence type="ECO:0000256" key="10">
    <source>
        <dbReference type="PROSITE-ProRule" id="PRU01193"/>
    </source>
</evidence>
<dbReference type="FunFam" id="3.10.580.10:FF:000002">
    <property type="entry name" value="Magnesium/cobalt efflux protein CorC"/>
    <property type="match status" value="1"/>
</dbReference>
<feature type="transmembrane region" description="Helical" evidence="11">
    <location>
        <begin position="64"/>
        <end position="86"/>
    </location>
</feature>
<evidence type="ECO:0000256" key="5">
    <source>
        <dbReference type="ARBA" id="ARBA00022737"/>
    </source>
</evidence>
<evidence type="ECO:0000256" key="7">
    <source>
        <dbReference type="ARBA" id="ARBA00023122"/>
    </source>
</evidence>
<evidence type="ECO:0008006" key="16">
    <source>
        <dbReference type="Google" id="ProtNLM"/>
    </source>
</evidence>
<feature type="domain" description="CBS" evidence="12">
    <location>
        <begin position="219"/>
        <end position="282"/>
    </location>
</feature>
<keyword evidence="15" id="KW-1185">Reference proteome</keyword>
<dbReference type="Pfam" id="PF01595">
    <property type="entry name" value="CNNM"/>
    <property type="match status" value="1"/>
</dbReference>
<dbReference type="InterPro" id="IPR036318">
    <property type="entry name" value="FAD-bd_PCMH-like_sf"/>
</dbReference>
<dbReference type="Gene3D" id="3.10.580.10">
    <property type="entry name" value="CBS-domain"/>
    <property type="match status" value="1"/>
</dbReference>
<evidence type="ECO:0000256" key="8">
    <source>
        <dbReference type="ARBA" id="ARBA00023136"/>
    </source>
</evidence>
<evidence type="ECO:0000256" key="4">
    <source>
        <dbReference type="ARBA" id="ARBA00022692"/>
    </source>
</evidence>
<keyword evidence="6 10" id="KW-1133">Transmembrane helix</keyword>
<keyword evidence="8 10" id="KW-0472">Membrane</keyword>
<dbReference type="PROSITE" id="PS51846">
    <property type="entry name" value="CNNM"/>
    <property type="match status" value="1"/>
</dbReference>
<dbReference type="PROSITE" id="PS51371">
    <property type="entry name" value="CBS"/>
    <property type="match status" value="2"/>
</dbReference>
<dbReference type="GO" id="GO:0050660">
    <property type="term" value="F:flavin adenine dinucleotide binding"/>
    <property type="evidence" value="ECO:0007669"/>
    <property type="project" value="InterPro"/>
</dbReference>
<accession>A0AA37DFT6</accession>
<dbReference type="InterPro" id="IPR016169">
    <property type="entry name" value="FAD-bd_PCMH_sub2"/>
</dbReference>
<comment type="subcellular location">
    <subcellularLocation>
        <location evidence="1">Cell membrane</location>
        <topology evidence="1">Multi-pass membrane protein</topology>
    </subcellularLocation>
</comment>